<proteinExistence type="inferred from homology"/>
<dbReference type="Gene3D" id="3.30.300.30">
    <property type="match status" value="1"/>
</dbReference>
<dbReference type="InterPro" id="IPR042099">
    <property type="entry name" value="ANL_N_sf"/>
</dbReference>
<dbReference type="GO" id="GO:0016874">
    <property type="term" value="F:ligase activity"/>
    <property type="evidence" value="ECO:0007669"/>
    <property type="project" value="UniProtKB-KW"/>
</dbReference>
<feature type="domain" description="AMP-binding enzyme C-terminal" evidence="6">
    <location>
        <begin position="476"/>
        <end position="557"/>
    </location>
</feature>
<keyword evidence="3" id="KW-0276">Fatty acid metabolism</keyword>
<keyword evidence="8" id="KW-1185">Reference proteome</keyword>
<evidence type="ECO:0000256" key="4">
    <source>
        <dbReference type="ARBA" id="ARBA00023098"/>
    </source>
</evidence>
<name>A0AAD5T1W0_9FUNG</name>
<dbReference type="PROSITE" id="PS00455">
    <property type="entry name" value="AMP_BINDING"/>
    <property type="match status" value="1"/>
</dbReference>
<feature type="domain" description="AMP-dependent synthetase/ligase" evidence="5">
    <location>
        <begin position="44"/>
        <end position="426"/>
    </location>
</feature>
<evidence type="ECO:0000256" key="3">
    <source>
        <dbReference type="ARBA" id="ARBA00022832"/>
    </source>
</evidence>
<evidence type="ECO:0000259" key="5">
    <source>
        <dbReference type="Pfam" id="PF00501"/>
    </source>
</evidence>
<evidence type="ECO:0000259" key="6">
    <source>
        <dbReference type="Pfam" id="PF13193"/>
    </source>
</evidence>
<keyword evidence="4" id="KW-0443">Lipid metabolism</keyword>
<dbReference type="Pfam" id="PF00501">
    <property type="entry name" value="AMP-binding"/>
    <property type="match status" value="1"/>
</dbReference>
<dbReference type="SUPFAM" id="SSF56801">
    <property type="entry name" value="Acetyl-CoA synthetase-like"/>
    <property type="match status" value="1"/>
</dbReference>
<dbReference type="InterPro" id="IPR000873">
    <property type="entry name" value="AMP-dep_synth/lig_dom"/>
</dbReference>
<comment type="caution">
    <text evidence="7">The sequence shown here is derived from an EMBL/GenBank/DDBJ whole genome shotgun (WGS) entry which is preliminary data.</text>
</comment>
<dbReference type="PANTHER" id="PTHR43859:SF4">
    <property type="entry name" value="BUTANOATE--COA LIGASE AAE1-RELATED"/>
    <property type="match status" value="1"/>
</dbReference>
<dbReference type="AlphaFoldDB" id="A0AAD5T1W0"/>
<comment type="similarity">
    <text evidence="1">Belongs to the ATP-dependent AMP-binding enzyme family.</text>
</comment>
<evidence type="ECO:0000256" key="1">
    <source>
        <dbReference type="ARBA" id="ARBA00006432"/>
    </source>
</evidence>
<dbReference type="InterPro" id="IPR025110">
    <property type="entry name" value="AMP-bd_C"/>
</dbReference>
<evidence type="ECO:0000256" key="2">
    <source>
        <dbReference type="ARBA" id="ARBA00022598"/>
    </source>
</evidence>
<accession>A0AAD5T1W0</accession>
<dbReference type="Proteomes" id="UP001211907">
    <property type="component" value="Unassembled WGS sequence"/>
</dbReference>
<dbReference type="Pfam" id="PF13193">
    <property type="entry name" value="AMP-binding_C"/>
    <property type="match status" value="1"/>
</dbReference>
<dbReference type="InterPro" id="IPR020845">
    <property type="entry name" value="AMP-binding_CS"/>
</dbReference>
<dbReference type="GO" id="GO:0006631">
    <property type="term" value="P:fatty acid metabolic process"/>
    <property type="evidence" value="ECO:0007669"/>
    <property type="project" value="UniProtKB-KW"/>
</dbReference>
<dbReference type="PANTHER" id="PTHR43859">
    <property type="entry name" value="ACYL-ACTIVATING ENZYME"/>
    <property type="match status" value="1"/>
</dbReference>
<gene>
    <name evidence="7" type="ORF">HK100_010996</name>
</gene>
<dbReference type="InterPro" id="IPR045851">
    <property type="entry name" value="AMP-bd_C_sf"/>
</dbReference>
<evidence type="ECO:0000313" key="7">
    <source>
        <dbReference type="EMBL" id="KAJ3125087.1"/>
    </source>
</evidence>
<protein>
    <submittedName>
        <fullName evidence="7">Uncharacterized protein</fullName>
    </submittedName>
</protein>
<dbReference type="Gene3D" id="3.40.50.12780">
    <property type="entry name" value="N-terminal domain of ligase-like"/>
    <property type="match status" value="1"/>
</dbReference>
<organism evidence="7 8">
    <name type="scientific">Physocladia obscura</name>
    <dbReference type="NCBI Taxonomy" id="109957"/>
    <lineage>
        <taxon>Eukaryota</taxon>
        <taxon>Fungi</taxon>
        <taxon>Fungi incertae sedis</taxon>
        <taxon>Chytridiomycota</taxon>
        <taxon>Chytridiomycota incertae sedis</taxon>
        <taxon>Chytridiomycetes</taxon>
        <taxon>Chytridiales</taxon>
        <taxon>Chytriomycetaceae</taxon>
        <taxon>Physocladia</taxon>
    </lineage>
</organism>
<dbReference type="EMBL" id="JADGJH010000631">
    <property type="protein sequence ID" value="KAJ3125087.1"/>
    <property type="molecule type" value="Genomic_DNA"/>
</dbReference>
<evidence type="ECO:0000313" key="8">
    <source>
        <dbReference type="Proteomes" id="UP001211907"/>
    </source>
</evidence>
<keyword evidence="2" id="KW-0436">Ligase</keyword>
<reference evidence="7" key="1">
    <citation type="submission" date="2020-05" db="EMBL/GenBank/DDBJ databases">
        <title>Phylogenomic resolution of chytrid fungi.</title>
        <authorList>
            <person name="Stajich J.E."/>
            <person name="Amses K."/>
            <person name="Simmons R."/>
            <person name="Seto K."/>
            <person name="Myers J."/>
            <person name="Bonds A."/>
            <person name="Quandt C.A."/>
            <person name="Barry K."/>
            <person name="Liu P."/>
            <person name="Grigoriev I."/>
            <person name="Longcore J.E."/>
            <person name="James T.Y."/>
        </authorList>
    </citation>
    <scope>NUCLEOTIDE SEQUENCE</scope>
    <source>
        <strain evidence="7">JEL0513</strain>
    </source>
</reference>
<sequence>MSGALTRISQLEAQLSQTSEVGEWGGDNGRKVWRTELSPVSLLRRTAALHPNRCAFIVAGNNNATCDYAEFARRVKQLAIALERKAGVIKGESVAVLMPNSNVILEAHFAVPLAGAVLVCINTRLTQREVEYILKKSKSRVLLVDASLMHLTVNWKSCGVRVIIPCEDAYGLPTAHLDRYEQFLGDCSKLAVKSDWSDFPPLKSEDDSIAINFTSGTTGNPKGVVTHYRGAYLNALCLAVEMQLTCETNYLWTLPMFHASGWCFPWAVSAVGGTHTLLRKIDYPTIWNLFINNRITHYCAAPTVQLAIVNYESAVAFTDRKITTMVAAAPPSPTLLEALLKLGIHPIHVYGLTETYGPCTVCTWQPEWHSLPLHELAEKLSRQGHTFLAGDETIIVDFETGQPVPSDGITLGEVCFSGNLVMKGYLDDESATREAFRGGVFHTGDVAVKHPDGYIELKDRSKDIIISGGENISTIEIENAVMTHDRVLECCVVSTPDEAWGERPVVYLTLKRQNVNAAGDEAFVVELLAFLKGLLAGFKMPVRVNVVAELPKTSTGKIQKFILREAEWKNFGGSNGGRKGKLIN</sequence>